<dbReference type="Proteomes" id="UP001620626">
    <property type="component" value="Unassembled WGS sequence"/>
</dbReference>
<evidence type="ECO:0000256" key="2">
    <source>
        <dbReference type="SAM" id="MobiDB-lite"/>
    </source>
</evidence>
<dbReference type="EMBL" id="JBICBT010000191">
    <property type="protein sequence ID" value="KAL3121370.1"/>
    <property type="molecule type" value="Genomic_DNA"/>
</dbReference>
<comment type="caution">
    <text evidence="3">The sequence shown here is derived from an EMBL/GenBank/DDBJ whole genome shotgun (WGS) entry which is preliminary data.</text>
</comment>
<accession>A0ABD2M1H9</accession>
<proteinExistence type="predicted"/>
<dbReference type="AlphaFoldDB" id="A0ABD2M1H9"/>
<sequence length="181" mass="21654">MKIFPNWPTQSQTMGVLNRKEPKKEVMRRTLETKEPKMKMVMELKKREVMRRMLETKKREAMRRALRGEVSQLMQDIFRDNEVSEDEEDKDKKAEFEDEDEPKLIRVEPAEDDVEQDSFGRTWDLDVMLAKKKQEIRRRRRKVGSIDLMADADDQTRELEEAMNEAEKVSKVTRGYFYCSV</sequence>
<keyword evidence="4" id="KW-1185">Reference proteome</keyword>
<name>A0ABD2M1H9_9BILA</name>
<feature type="coiled-coil region" evidence="1">
    <location>
        <begin position="145"/>
        <end position="172"/>
    </location>
</feature>
<evidence type="ECO:0000256" key="1">
    <source>
        <dbReference type="SAM" id="Coils"/>
    </source>
</evidence>
<gene>
    <name evidence="3" type="ORF">niasHT_008352</name>
</gene>
<protein>
    <submittedName>
        <fullName evidence="3">Uncharacterized protein</fullName>
    </submittedName>
</protein>
<evidence type="ECO:0000313" key="4">
    <source>
        <dbReference type="Proteomes" id="UP001620626"/>
    </source>
</evidence>
<feature type="region of interest" description="Disordered" evidence="2">
    <location>
        <begin position="76"/>
        <end position="112"/>
    </location>
</feature>
<reference evidence="3 4" key="1">
    <citation type="submission" date="2024-10" db="EMBL/GenBank/DDBJ databases">
        <authorList>
            <person name="Kim D."/>
        </authorList>
    </citation>
    <scope>NUCLEOTIDE SEQUENCE [LARGE SCALE GENOMIC DNA]</scope>
    <source>
        <strain evidence="3">BH-2024</strain>
    </source>
</reference>
<organism evidence="3 4">
    <name type="scientific">Heterodera trifolii</name>
    <dbReference type="NCBI Taxonomy" id="157864"/>
    <lineage>
        <taxon>Eukaryota</taxon>
        <taxon>Metazoa</taxon>
        <taxon>Ecdysozoa</taxon>
        <taxon>Nematoda</taxon>
        <taxon>Chromadorea</taxon>
        <taxon>Rhabditida</taxon>
        <taxon>Tylenchina</taxon>
        <taxon>Tylenchomorpha</taxon>
        <taxon>Tylenchoidea</taxon>
        <taxon>Heteroderidae</taxon>
        <taxon>Heteroderinae</taxon>
        <taxon>Heterodera</taxon>
    </lineage>
</organism>
<evidence type="ECO:0000313" key="3">
    <source>
        <dbReference type="EMBL" id="KAL3121370.1"/>
    </source>
</evidence>
<keyword evidence="1" id="KW-0175">Coiled coil</keyword>